<accession>A0A381TRH2</accession>
<dbReference type="PANTHER" id="PTHR17490">
    <property type="entry name" value="SUA5"/>
    <property type="match status" value="1"/>
</dbReference>
<dbReference type="InterPro" id="IPR050156">
    <property type="entry name" value="TC-AMP_synthase_SUA5"/>
</dbReference>
<keyword evidence="7" id="KW-0548">Nucleotidyltransferase</keyword>
<dbReference type="GO" id="GO:0000049">
    <property type="term" value="F:tRNA binding"/>
    <property type="evidence" value="ECO:0007669"/>
    <property type="project" value="TreeGrafter"/>
</dbReference>
<feature type="non-terminal residue" evidence="13">
    <location>
        <position position="1"/>
    </location>
</feature>
<evidence type="ECO:0000313" key="13">
    <source>
        <dbReference type="EMBL" id="SVA18108.1"/>
    </source>
</evidence>
<organism evidence="13">
    <name type="scientific">marine metagenome</name>
    <dbReference type="NCBI Taxonomy" id="408172"/>
    <lineage>
        <taxon>unclassified sequences</taxon>
        <taxon>metagenomes</taxon>
        <taxon>ecological metagenomes</taxon>
    </lineage>
</organism>
<dbReference type="GO" id="GO:0006450">
    <property type="term" value="P:regulation of translational fidelity"/>
    <property type="evidence" value="ECO:0007669"/>
    <property type="project" value="TreeGrafter"/>
</dbReference>
<evidence type="ECO:0000256" key="4">
    <source>
        <dbReference type="ARBA" id="ARBA00022490"/>
    </source>
</evidence>
<dbReference type="GO" id="GO:0005524">
    <property type="term" value="F:ATP binding"/>
    <property type="evidence" value="ECO:0007669"/>
    <property type="project" value="UniProtKB-KW"/>
</dbReference>
<gene>
    <name evidence="13" type="ORF">METZ01_LOCUS70962</name>
</gene>
<dbReference type="SUPFAM" id="SSF55821">
    <property type="entry name" value="YrdC/RibB"/>
    <property type="match status" value="1"/>
</dbReference>
<keyword evidence="5" id="KW-0808">Transferase</keyword>
<evidence type="ECO:0000256" key="2">
    <source>
        <dbReference type="ARBA" id="ARBA00007663"/>
    </source>
</evidence>
<keyword evidence="8" id="KW-0547">Nucleotide-binding</keyword>
<proteinExistence type="inferred from homology"/>
<evidence type="ECO:0000256" key="11">
    <source>
        <dbReference type="ARBA" id="ARBA00048366"/>
    </source>
</evidence>
<evidence type="ECO:0000256" key="3">
    <source>
        <dbReference type="ARBA" id="ARBA00012584"/>
    </source>
</evidence>
<dbReference type="InterPro" id="IPR006070">
    <property type="entry name" value="Sua5-like_dom"/>
</dbReference>
<evidence type="ECO:0000259" key="12">
    <source>
        <dbReference type="PROSITE" id="PS51163"/>
    </source>
</evidence>
<evidence type="ECO:0000256" key="6">
    <source>
        <dbReference type="ARBA" id="ARBA00022694"/>
    </source>
</evidence>
<dbReference type="PIRSF" id="PIRSF004930">
    <property type="entry name" value="Tln_factor_SUA5"/>
    <property type="match status" value="1"/>
</dbReference>
<dbReference type="GO" id="GO:0003725">
    <property type="term" value="F:double-stranded RNA binding"/>
    <property type="evidence" value="ECO:0007669"/>
    <property type="project" value="InterPro"/>
</dbReference>
<dbReference type="EC" id="2.7.7.87" evidence="3"/>
<dbReference type="GO" id="GO:0008033">
    <property type="term" value="P:tRNA processing"/>
    <property type="evidence" value="ECO:0007669"/>
    <property type="project" value="UniProtKB-KW"/>
</dbReference>
<dbReference type="GO" id="GO:0005737">
    <property type="term" value="C:cytoplasm"/>
    <property type="evidence" value="ECO:0007669"/>
    <property type="project" value="UniProtKB-SubCell"/>
</dbReference>
<dbReference type="Gene3D" id="3.90.870.10">
    <property type="entry name" value="DHBP synthase"/>
    <property type="match status" value="1"/>
</dbReference>
<evidence type="ECO:0000256" key="9">
    <source>
        <dbReference type="ARBA" id="ARBA00022840"/>
    </source>
</evidence>
<dbReference type="GO" id="GO:0061710">
    <property type="term" value="F:L-threonylcarbamoyladenylate synthase"/>
    <property type="evidence" value="ECO:0007669"/>
    <property type="project" value="UniProtKB-EC"/>
</dbReference>
<sequence length="306" mass="33466">MTTIKKINDKNILGAVKALKAGDLVCFPTETVYGLGADATNNLAVAKIFNAKNRPSFNPIIVHVSSKKMVERLGVLTSLSEKIIDAFCPGPLTIILERKKDSDLSDLLSAGLKTTAFRIPDNAVAIKLLKNFNKPIAAPSANKSGYLSPTKAEHVYEQFKNNEDIPIILDDGRTKIGLESTVVYEENNNIKILRHGGISKELLEDSLKIKIIEGNKNTKFSIDLIAPGMLKKHYAPKVPLRINAIHKKNDEILLGFGPDYEEPNLSKKGNLVEAAANLFSFLSIYEKKGKKIAIAPIPNNGIGRAI</sequence>
<evidence type="ECO:0000256" key="7">
    <source>
        <dbReference type="ARBA" id="ARBA00022695"/>
    </source>
</evidence>
<comment type="catalytic activity">
    <reaction evidence="11">
        <text>L-threonine + hydrogencarbonate + ATP = L-threonylcarbamoyladenylate + diphosphate + H2O</text>
        <dbReference type="Rhea" id="RHEA:36407"/>
        <dbReference type="ChEBI" id="CHEBI:15377"/>
        <dbReference type="ChEBI" id="CHEBI:17544"/>
        <dbReference type="ChEBI" id="CHEBI:30616"/>
        <dbReference type="ChEBI" id="CHEBI:33019"/>
        <dbReference type="ChEBI" id="CHEBI:57926"/>
        <dbReference type="ChEBI" id="CHEBI:73682"/>
        <dbReference type="EC" id="2.7.7.87"/>
    </reaction>
</comment>
<reference evidence="13" key="1">
    <citation type="submission" date="2018-05" db="EMBL/GenBank/DDBJ databases">
        <authorList>
            <person name="Lanie J.A."/>
            <person name="Ng W.-L."/>
            <person name="Kazmierczak K.M."/>
            <person name="Andrzejewski T.M."/>
            <person name="Davidsen T.M."/>
            <person name="Wayne K.J."/>
            <person name="Tettelin H."/>
            <person name="Glass J.I."/>
            <person name="Rusch D."/>
            <person name="Podicherti R."/>
            <person name="Tsui H.-C.T."/>
            <person name="Winkler M.E."/>
        </authorList>
    </citation>
    <scope>NUCLEOTIDE SEQUENCE</scope>
</reference>
<dbReference type="PANTHER" id="PTHR17490:SF16">
    <property type="entry name" value="THREONYLCARBAMOYL-AMP SYNTHASE"/>
    <property type="match status" value="1"/>
</dbReference>
<feature type="domain" description="YrdC-like" evidence="12">
    <location>
        <begin position="9"/>
        <end position="198"/>
    </location>
</feature>
<keyword evidence="6" id="KW-0819">tRNA processing</keyword>
<evidence type="ECO:0000256" key="1">
    <source>
        <dbReference type="ARBA" id="ARBA00004496"/>
    </source>
</evidence>
<comment type="subcellular location">
    <subcellularLocation>
        <location evidence="1">Cytoplasm</location>
    </subcellularLocation>
</comment>
<dbReference type="InterPro" id="IPR005145">
    <property type="entry name" value="Sua5_C"/>
</dbReference>
<dbReference type="EMBL" id="UINC01004963">
    <property type="protein sequence ID" value="SVA18108.1"/>
    <property type="molecule type" value="Genomic_DNA"/>
</dbReference>
<dbReference type="Pfam" id="PF01300">
    <property type="entry name" value="Sua5_yciO_yrdC"/>
    <property type="match status" value="1"/>
</dbReference>
<dbReference type="InterPro" id="IPR010923">
    <property type="entry name" value="T(6)A37_SUA5"/>
</dbReference>
<evidence type="ECO:0000256" key="8">
    <source>
        <dbReference type="ARBA" id="ARBA00022741"/>
    </source>
</evidence>
<evidence type="ECO:0000256" key="10">
    <source>
        <dbReference type="ARBA" id="ARBA00029774"/>
    </source>
</evidence>
<keyword evidence="4" id="KW-0963">Cytoplasm</keyword>
<dbReference type="NCBIfam" id="TIGR00057">
    <property type="entry name" value="L-threonylcarbamoyladenylate synthase"/>
    <property type="match status" value="1"/>
</dbReference>
<evidence type="ECO:0000256" key="5">
    <source>
        <dbReference type="ARBA" id="ARBA00022679"/>
    </source>
</evidence>
<dbReference type="AlphaFoldDB" id="A0A381TRH2"/>
<dbReference type="PROSITE" id="PS51163">
    <property type="entry name" value="YRDC"/>
    <property type="match status" value="1"/>
</dbReference>
<feature type="non-terminal residue" evidence="13">
    <location>
        <position position="306"/>
    </location>
</feature>
<protein>
    <recommendedName>
        <fullName evidence="10">L-threonylcarbamoyladenylate synthase</fullName>
        <ecNumber evidence="3">2.7.7.87</ecNumber>
    </recommendedName>
    <alternativeName>
        <fullName evidence="10">L-threonylcarbamoyladenylate synthase</fullName>
    </alternativeName>
</protein>
<dbReference type="InterPro" id="IPR017945">
    <property type="entry name" value="DHBP_synth_RibB-like_a/b_dom"/>
</dbReference>
<comment type="similarity">
    <text evidence="2">Belongs to the SUA5 family.</text>
</comment>
<name>A0A381TRH2_9ZZZZ</name>
<keyword evidence="9" id="KW-0067">ATP-binding</keyword>
<dbReference type="Pfam" id="PF03481">
    <property type="entry name" value="Sua5_C"/>
    <property type="match status" value="1"/>
</dbReference>